<name>A0A9P6Q373_9FUNG</name>
<dbReference type="AlphaFoldDB" id="A0A9P6Q373"/>
<proteinExistence type="predicted"/>
<gene>
    <name evidence="1" type="ORF">BG011_002494</name>
</gene>
<protein>
    <submittedName>
        <fullName evidence="1">Uncharacterized protein</fullName>
    </submittedName>
</protein>
<evidence type="ECO:0000313" key="1">
    <source>
        <dbReference type="EMBL" id="KAG0259643.1"/>
    </source>
</evidence>
<sequence>MCPNLKHFEGAAFHLRDIIECLSPWVSHRLENLIMHIFKDADDPPEWDREVFVRLARLTRLEILDLSWRLYLETEEPCFDEGNDDEDSDVDVVDVENYRASRSKITRHKYDGVLHPTISLTLGAGLDLLEQLTGLRELRFLRCAQSMTEEDIRWIVKHLRNITSVAGWFNLDDHRHHKLGGILRRRGIKYIRHVVDQ</sequence>
<dbReference type="EMBL" id="JAAAJA010000180">
    <property type="protein sequence ID" value="KAG0259643.1"/>
    <property type="molecule type" value="Genomic_DNA"/>
</dbReference>
<reference evidence="1" key="1">
    <citation type="journal article" date="2020" name="Fungal Divers.">
        <title>Resolving the Mortierellaceae phylogeny through synthesis of multi-gene phylogenetics and phylogenomics.</title>
        <authorList>
            <person name="Vandepol N."/>
            <person name="Liber J."/>
            <person name="Desiro A."/>
            <person name="Na H."/>
            <person name="Kennedy M."/>
            <person name="Barry K."/>
            <person name="Grigoriev I.V."/>
            <person name="Miller A.N."/>
            <person name="O'Donnell K."/>
            <person name="Stajich J.E."/>
            <person name="Bonito G."/>
        </authorList>
    </citation>
    <scope>NUCLEOTIDE SEQUENCE</scope>
    <source>
        <strain evidence="1">KOD948</strain>
    </source>
</reference>
<dbReference type="Proteomes" id="UP000726737">
    <property type="component" value="Unassembled WGS sequence"/>
</dbReference>
<evidence type="ECO:0000313" key="2">
    <source>
        <dbReference type="Proteomes" id="UP000726737"/>
    </source>
</evidence>
<keyword evidence="2" id="KW-1185">Reference proteome</keyword>
<organism evidence="1 2">
    <name type="scientific">Mortierella polycephala</name>
    <dbReference type="NCBI Taxonomy" id="41804"/>
    <lineage>
        <taxon>Eukaryota</taxon>
        <taxon>Fungi</taxon>
        <taxon>Fungi incertae sedis</taxon>
        <taxon>Mucoromycota</taxon>
        <taxon>Mortierellomycotina</taxon>
        <taxon>Mortierellomycetes</taxon>
        <taxon>Mortierellales</taxon>
        <taxon>Mortierellaceae</taxon>
        <taxon>Mortierella</taxon>
    </lineage>
</organism>
<comment type="caution">
    <text evidence="1">The sequence shown here is derived from an EMBL/GenBank/DDBJ whole genome shotgun (WGS) entry which is preliminary data.</text>
</comment>
<dbReference type="OrthoDB" id="2448743at2759"/>
<accession>A0A9P6Q373</accession>